<feature type="binding site" evidence="17">
    <location>
        <position position="270"/>
    </location>
    <ligand>
        <name>(6S)-NADPHX</name>
        <dbReference type="ChEBI" id="CHEBI:64076"/>
    </ligand>
</feature>
<evidence type="ECO:0000256" key="14">
    <source>
        <dbReference type="ARBA" id="ARBA00025153"/>
    </source>
</evidence>
<evidence type="ECO:0000256" key="12">
    <source>
        <dbReference type="ARBA" id="ARBA00023239"/>
    </source>
</evidence>
<comment type="cofactor">
    <cofactor evidence="18 19">
        <name>K(+)</name>
        <dbReference type="ChEBI" id="CHEBI:29103"/>
    </cofactor>
    <text evidence="18 19">Binds 1 potassium ion per subunit.</text>
</comment>
<dbReference type="PROSITE" id="PS51383">
    <property type="entry name" value="YJEF_C_3"/>
    <property type="match status" value="1"/>
</dbReference>
<dbReference type="EMBL" id="JACOPD010000002">
    <property type="protein sequence ID" value="MBC5680107.1"/>
    <property type="molecule type" value="Genomic_DNA"/>
</dbReference>
<dbReference type="InterPro" id="IPR030677">
    <property type="entry name" value="Nnr"/>
</dbReference>
<feature type="binding site" evidence="18">
    <location>
        <begin position="136"/>
        <end position="142"/>
    </location>
    <ligand>
        <name>(6S)-NADPHX</name>
        <dbReference type="ChEBI" id="CHEBI:64076"/>
    </ligand>
</feature>
<dbReference type="Gene3D" id="3.40.1190.20">
    <property type="match status" value="1"/>
</dbReference>
<evidence type="ECO:0000313" key="22">
    <source>
        <dbReference type="EMBL" id="MBC5680107.1"/>
    </source>
</evidence>
<dbReference type="PROSITE" id="PS51385">
    <property type="entry name" value="YJEF_N"/>
    <property type="match status" value="1"/>
</dbReference>
<dbReference type="EC" id="4.2.1.136" evidence="19"/>
<keyword evidence="8 17" id="KW-0521">NADP</keyword>
<dbReference type="InterPro" id="IPR000631">
    <property type="entry name" value="CARKD"/>
</dbReference>
<evidence type="ECO:0000256" key="13">
    <source>
        <dbReference type="ARBA" id="ARBA00023268"/>
    </source>
</evidence>
<dbReference type="NCBIfam" id="TIGR00196">
    <property type="entry name" value="yjeF_cterm"/>
    <property type="match status" value="1"/>
</dbReference>
<dbReference type="PROSITE" id="PS01050">
    <property type="entry name" value="YJEF_C_2"/>
    <property type="match status" value="1"/>
</dbReference>
<comment type="similarity">
    <text evidence="3 19">In the N-terminal section; belongs to the NnrE/AIBP family.</text>
</comment>
<dbReference type="InterPro" id="IPR017953">
    <property type="entry name" value="Carbohydrate_kinase_pred_CS"/>
</dbReference>
<evidence type="ECO:0000256" key="10">
    <source>
        <dbReference type="ARBA" id="ARBA00023027"/>
    </source>
</evidence>
<evidence type="ECO:0000256" key="4">
    <source>
        <dbReference type="ARBA" id="ARBA00009524"/>
    </source>
</evidence>
<comment type="function">
    <text evidence="17">Catalyzes the dehydration of the S-form of NAD(P)HX at the expense of ADP, which is converted to AMP. Together with NAD(P)HX epimerase, which catalyzes the epimerization of the S- and R-forms, the enzyme allows the repair of both epimers of NAD(P)HX, a damaged form of NAD(P)H that is a result of enzymatic or heat-dependent hydration.</text>
</comment>
<comment type="catalytic activity">
    <reaction evidence="2 18 19">
        <text>(6R)-NADPHX = (6S)-NADPHX</text>
        <dbReference type="Rhea" id="RHEA:32227"/>
        <dbReference type="ChEBI" id="CHEBI:64076"/>
        <dbReference type="ChEBI" id="CHEBI:64077"/>
        <dbReference type="EC" id="5.1.99.6"/>
    </reaction>
</comment>
<evidence type="ECO:0000259" key="20">
    <source>
        <dbReference type="PROSITE" id="PS51383"/>
    </source>
</evidence>
<accession>A0ABR7FY36</accession>
<feature type="binding site" evidence="18">
    <location>
        <position position="66"/>
    </location>
    <ligand>
        <name>K(+)</name>
        <dbReference type="ChEBI" id="CHEBI:29103"/>
    </ligand>
</feature>
<evidence type="ECO:0000256" key="2">
    <source>
        <dbReference type="ARBA" id="ARBA00000909"/>
    </source>
</evidence>
<dbReference type="InterPro" id="IPR029056">
    <property type="entry name" value="Ribokinase-like"/>
</dbReference>
<evidence type="ECO:0000256" key="7">
    <source>
        <dbReference type="ARBA" id="ARBA00022840"/>
    </source>
</evidence>
<dbReference type="HAMAP" id="MF_01965">
    <property type="entry name" value="NADHX_dehydratase"/>
    <property type="match status" value="1"/>
</dbReference>
<evidence type="ECO:0000256" key="11">
    <source>
        <dbReference type="ARBA" id="ARBA00023235"/>
    </source>
</evidence>
<comment type="similarity">
    <text evidence="18">Belongs to the NnrE/AIBP family.</text>
</comment>
<gene>
    <name evidence="17" type="primary">nnrD</name>
    <name evidence="18" type="synonym">nnrE</name>
    <name evidence="22" type="ORF">H8S01_03905</name>
</gene>
<keyword evidence="5 18" id="KW-0479">Metal-binding</keyword>
<proteinExistence type="inferred from homology"/>
<dbReference type="InterPro" id="IPR036652">
    <property type="entry name" value="YjeF_N_dom_sf"/>
</dbReference>
<evidence type="ECO:0000256" key="19">
    <source>
        <dbReference type="PIRNR" id="PIRNR017184"/>
    </source>
</evidence>
<dbReference type="NCBIfam" id="TIGR00197">
    <property type="entry name" value="yjeF_nterm"/>
    <property type="match status" value="1"/>
</dbReference>
<dbReference type="CDD" id="cd01171">
    <property type="entry name" value="YXKO-related"/>
    <property type="match status" value="1"/>
</dbReference>
<dbReference type="HAMAP" id="MF_01966">
    <property type="entry name" value="NADHX_epimerase"/>
    <property type="match status" value="1"/>
</dbReference>
<evidence type="ECO:0000256" key="17">
    <source>
        <dbReference type="HAMAP-Rule" id="MF_01965"/>
    </source>
</evidence>
<evidence type="ECO:0000256" key="15">
    <source>
        <dbReference type="ARBA" id="ARBA00048238"/>
    </source>
</evidence>
<evidence type="ECO:0000256" key="6">
    <source>
        <dbReference type="ARBA" id="ARBA00022741"/>
    </source>
</evidence>
<comment type="similarity">
    <text evidence="17">Belongs to the NnrD/CARKD family.</text>
</comment>
<keyword evidence="10 17" id="KW-0520">NAD</keyword>
<feature type="binding site" evidence="18">
    <location>
        <position position="168"/>
    </location>
    <ligand>
        <name>K(+)</name>
        <dbReference type="ChEBI" id="CHEBI:29103"/>
    </ligand>
</feature>
<dbReference type="PANTHER" id="PTHR12592">
    <property type="entry name" value="ATP-DEPENDENT (S)-NAD(P)H-HYDRATE DEHYDRATASE FAMILY MEMBER"/>
    <property type="match status" value="1"/>
</dbReference>
<feature type="binding site" evidence="18">
    <location>
        <position position="132"/>
    </location>
    <ligand>
        <name>K(+)</name>
        <dbReference type="ChEBI" id="CHEBI:29103"/>
    </ligand>
</feature>
<dbReference type="Gene3D" id="3.40.50.10260">
    <property type="entry name" value="YjeF N-terminal domain"/>
    <property type="match status" value="1"/>
</dbReference>
<comment type="function">
    <text evidence="18">Catalyzes the epimerization of the S- and R-forms of NAD(P)HX, a damaged form of NAD(P)H that is a result of enzymatic or heat-dependent hydration. This is a prerequisite for the S-specific NAD(P)H-hydrate dehydratase to allow the repair of both epimers of NAD(P)HX.</text>
</comment>
<keyword evidence="9 18" id="KW-0630">Potassium</keyword>
<dbReference type="InterPro" id="IPR004443">
    <property type="entry name" value="YjeF_N_dom"/>
</dbReference>
<evidence type="ECO:0000256" key="1">
    <source>
        <dbReference type="ARBA" id="ARBA00000013"/>
    </source>
</evidence>
<feature type="binding site" evidence="18">
    <location>
        <position position="147"/>
    </location>
    <ligand>
        <name>(6S)-NADPHX</name>
        <dbReference type="ChEBI" id="CHEBI:64076"/>
    </ligand>
</feature>
<dbReference type="EC" id="5.1.99.6" evidence="19"/>
<feature type="domain" description="YjeF C-terminal" evidence="20">
    <location>
        <begin position="235"/>
        <end position="516"/>
    </location>
</feature>
<dbReference type="PIRSF" id="PIRSF017184">
    <property type="entry name" value="Nnr"/>
    <property type="match status" value="1"/>
</dbReference>
<feature type="binding site" evidence="17">
    <location>
        <position position="455"/>
    </location>
    <ligand>
        <name>AMP</name>
        <dbReference type="ChEBI" id="CHEBI:456215"/>
    </ligand>
</feature>
<comment type="catalytic activity">
    <reaction evidence="1 18 19">
        <text>(6R)-NADHX = (6S)-NADHX</text>
        <dbReference type="Rhea" id="RHEA:32215"/>
        <dbReference type="ChEBI" id="CHEBI:64074"/>
        <dbReference type="ChEBI" id="CHEBI:64075"/>
        <dbReference type="EC" id="5.1.99.6"/>
    </reaction>
</comment>
<evidence type="ECO:0000256" key="5">
    <source>
        <dbReference type="ARBA" id="ARBA00022723"/>
    </source>
</evidence>
<feature type="binding site" evidence="18">
    <location>
        <begin position="65"/>
        <end position="69"/>
    </location>
    <ligand>
        <name>(6S)-NADPHX</name>
        <dbReference type="ChEBI" id="CHEBI:64076"/>
    </ligand>
</feature>
<dbReference type="SUPFAM" id="SSF53613">
    <property type="entry name" value="Ribokinase-like"/>
    <property type="match status" value="1"/>
</dbReference>
<sequence length="521" mass="56337">MKYLLDSVAMKKIDEYSIKTTGIPSVVLMERAALSVSSFVEKLAYNKKDSGKKDISICVVCTKGNNGADGLAAIRQLYLHGYKTLVYEAGRKEPGTDEYELQKNIIKNLEIPFECAVQDNILPLDEYDFIIDAMFGIGLSRDVTGVYAQIIDEINRVSAVKVAVDIPSGLSAGIVQVSNKKVKADYTVTFGFDKTGMVLYPGRKYAGKVIVSDIGFAVSQDNVQKILENNPARMIEKKDILMIPEREADGNKGTSGKVLIAAGSRSMGGAAFMSAQSAYRSGCGLVRVFTHENNKNALLTLVPESICDTYNDKNSNCDELTKWCTWADCIIAGPGLSVSGQSEEIVKCILQSGSDATLILDADALNIISENEEYYEYISRYKGKVIMTPHVGEMSRLTGKSVGQIKGNSVETALCYSKEHGVICVLKDAATVVCDHDNIYINTSGNCGMATGGSGDVLTGVIAGMMCAGFDDECFAAALAVYIHGCAGDMCRKNQGIFSMKAWDIAESLSTVFTQNNTDYN</sequence>
<comment type="catalytic activity">
    <reaction evidence="15 17 19">
        <text>(6S)-NADHX + ADP = AMP + phosphate + NADH + H(+)</text>
        <dbReference type="Rhea" id="RHEA:32223"/>
        <dbReference type="ChEBI" id="CHEBI:15378"/>
        <dbReference type="ChEBI" id="CHEBI:43474"/>
        <dbReference type="ChEBI" id="CHEBI:57945"/>
        <dbReference type="ChEBI" id="CHEBI:64074"/>
        <dbReference type="ChEBI" id="CHEBI:456215"/>
        <dbReference type="ChEBI" id="CHEBI:456216"/>
        <dbReference type="EC" id="4.2.1.136"/>
    </reaction>
</comment>
<comment type="similarity">
    <text evidence="4 19">In the C-terminal section; belongs to the NnrD/CARKD family.</text>
</comment>
<organism evidence="22 23">
    <name type="scientific">Lachnospira hominis</name>
    <name type="common">ex Liu et al. 2021</name>
    <dbReference type="NCBI Taxonomy" id="2763051"/>
    <lineage>
        <taxon>Bacteria</taxon>
        <taxon>Bacillati</taxon>
        <taxon>Bacillota</taxon>
        <taxon>Clostridia</taxon>
        <taxon>Lachnospirales</taxon>
        <taxon>Lachnospiraceae</taxon>
        <taxon>Lachnospira</taxon>
    </lineage>
</organism>
<feature type="binding site" evidence="18">
    <location>
        <position position="165"/>
    </location>
    <ligand>
        <name>(6S)-NADPHX</name>
        <dbReference type="ChEBI" id="CHEBI:64076"/>
    </ligand>
</feature>
<protein>
    <recommendedName>
        <fullName evidence="19">Bifunctional NAD(P)H-hydrate repair enzyme</fullName>
    </recommendedName>
    <alternativeName>
        <fullName evidence="19">Nicotinamide nucleotide repair protein</fullName>
    </alternativeName>
    <domain>
        <recommendedName>
            <fullName evidence="19">ADP-dependent (S)-NAD(P)H-hydrate dehydratase</fullName>
            <ecNumber evidence="19">4.2.1.136</ecNumber>
        </recommendedName>
        <alternativeName>
            <fullName evidence="19">ADP-dependent NAD(P)HX dehydratase</fullName>
        </alternativeName>
    </domain>
    <domain>
        <recommendedName>
            <fullName evidence="19">NAD(P)H-hydrate epimerase</fullName>
            <ecNumber evidence="19">5.1.99.6</ecNumber>
        </recommendedName>
    </domain>
</protein>
<comment type="subunit">
    <text evidence="17">Homotetramer.</text>
</comment>
<evidence type="ECO:0000256" key="9">
    <source>
        <dbReference type="ARBA" id="ARBA00022958"/>
    </source>
</evidence>
<dbReference type="SUPFAM" id="SSF64153">
    <property type="entry name" value="YjeF N-terminal domain-like"/>
    <property type="match status" value="1"/>
</dbReference>
<dbReference type="Proteomes" id="UP000628463">
    <property type="component" value="Unassembled WGS sequence"/>
</dbReference>
<comment type="catalytic activity">
    <reaction evidence="16 17 19">
        <text>(6S)-NADPHX + ADP = AMP + phosphate + NADPH + H(+)</text>
        <dbReference type="Rhea" id="RHEA:32235"/>
        <dbReference type="ChEBI" id="CHEBI:15378"/>
        <dbReference type="ChEBI" id="CHEBI:43474"/>
        <dbReference type="ChEBI" id="CHEBI:57783"/>
        <dbReference type="ChEBI" id="CHEBI:64076"/>
        <dbReference type="ChEBI" id="CHEBI:456215"/>
        <dbReference type="ChEBI" id="CHEBI:456216"/>
        <dbReference type="EC" id="4.2.1.136"/>
    </reaction>
</comment>
<feature type="binding site" evidence="17">
    <location>
        <position position="456"/>
    </location>
    <ligand>
        <name>(6S)-NADPHX</name>
        <dbReference type="ChEBI" id="CHEBI:64076"/>
    </ligand>
</feature>
<feature type="domain" description="YjeF N-terminal" evidence="21">
    <location>
        <begin position="10"/>
        <end position="222"/>
    </location>
</feature>
<evidence type="ECO:0000259" key="21">
    <source>
        <dbReference type="PROSITE" id="PS51385"/>
    </source>
</evidence>
<keyword evidence="11 18" id="KW-0413">Isomerase</keyword>
<dbReference type="RefSeq" id="WP_186836244.1">
    <property type="nucleotide sequence ID" value="NZ_JACOPD010000002.1"/>
</dbReference>
<dbReference type="PANTHER" id="PTHR12592:SF0">
    <property type="entry name" value="ATP-DEPENDENT (S)-NAD(P)H-HYDRATE DEHYDRATASE"/>
    <property type="match status" value="1"/>
</dbReference>
<dbReference type="Pfam" id="PF01256">
    <property type="entry name" value="Carb_kinase"/>
    <property type="match status" value="1"/>
</dbReference>
<feature type="binding site" evidence="17">
    <location>
        <begin position="427"/>
        <end position="431"/>
    </location>
    <ligand>
        <name>AMP</name>
        <dbReference type="ChEBI" id="CHEBI:456215"/>
    </ligand>
</feature>
<keyword evidence="12 17" id="KW-0456">Lyase</keyword>
<evidence type="ECO:0000256" key="16">
    <source>
        <dbReference type="ARBA" id="ARBA00049209"/>
    </source>
</evidence>
<feature type="binding site" evidence="17">
    <location>
        <position position="335"/>
    </location>
    <ligand>
        <name>(6S)-NADPHX</name>
        <dbReference type="ChEBI" id="CHEBI:64076"/>
    </ligand>
</feature>
<evidence type="ECO:0000256" key="3">
    <source>
        <dbReference type="ARBA" id="ARBA00006001"/>
    </source>
</evidence>
<comment type="function">
    <text evidence="14 19">Bifunctional enzyme that catalyzes the epimerization of the S- and R-forms of NAD(P)HX and the dehydration of the S-form of NAD(P)HX at the expense of ADP, which is converted to AMP. This allows the repair of both epimers of NAD(P)HX, a damaged form of NAD(P)H that is a result of enzymatic or heat-dependent hydration.</text>
</comment>
<name>A0ABR7FY36_9FIRM</name>
<keyword evidence="7 17" id="KW-0067">ATP-binding</keyword>
<reference evidence="22 23" key="1">
    <citation type="submission" date="2020-08" db="EMBL/GenBank/DDBJ databases">
        <title>Genome public.</title>
        <authorList>
            <person name="Liu C."/>
            <person name="Sun Q."/>
        </authorList>
    </citation>
    <scope>NUCLEOTIDE SEQUENCE [LARGE SCALE GENOMIC DNA]</scope>
    <source>
        <strain evidence="22 23">NSJ-43</strain>
    </source>
</reference>
<comment type="cofactor">
    <cofactor evidence="17">
        <name>Mg(2+)</name>
        <dbReference type="ChEBI" id="CHEBI:18420"/>
    </cofactor>
</comment>
<keyword evidence="6 17" id="KW-0547">Nucleotide-binding</keyword>
<comment type="caution">
    <text evidence="22">The sequence shown here is derived from an EMBL/GenBank/DDBJ whole genome shotgun (WGS) entry which is preliminary data.</text>
</comment>
<feature type="binding site" evidence="17">
    <location>
        <position position="390"/>
    </location>
    <ligand>
        <name>(6S)-NADPHX</name>
        <dbReference type="ChEBI" id="CHEBI:64076"/>
    </ligand>
</feature>
<evidence type="ECO:0000256" key="8">
    <source>
        <dbReference type="ARBA" id="ARBA00022857"/>
    </source>
</evidence>
<dbReference type="Pfam" id="PF03853">
    <property type="entry name" value="YjeF_N"/>
    <property type="match status" value="1"/>
</dbReference>
<evidence type="ECO:0000256" key="18">
    <source>
        <dbReference type="HAMAP-Rule" id="MF_01966"/>
    </source>
</evidence>
<evidence type="ECO:0000313" key="23">
    <source>
        <dbReference type="Proteomes" id="UP000628463"/>
    </source>
</evidence>
<keyword evidence="23" id="KW-1185">Reference proteome</keyword>
<keyword evidence="13" id="KW-0511">Multifunctional enzyme</keyword>